<dbReference type="Proteomes" id="UP000198809">
    <property type="component" value="Unassembled WGS sequence"/>
</dbReference>
<evidence type="ECO:0000313" key="5">
    <source>
        <dbReference type="Proteomes" id="UP000683429"/>
    </source>
</evidence>
<sequence length="91" mass="10937">MNQKQRMKWEQLRSKGKKNFIIYKGILGWGIPTAILFTLFMSFMENYSLIFDKSFVEFFIIAIILFPAGGIVFGLWVWNWTERIYMRNIDK</sequence>
<accession>A0A1H8Q0S2</accession>
<evidence type="ECO:0000256" key="1">
    <source>
        <dbReference type="SAM" id="Phobius"/>
    </source>
</evidence>
<evidence type="ECO:0000313" key="2">
    <source>
        <dbReference type="EMBL" id="QWU15322.1"/>
    </source>
</evidence>
<evidence type="ECO:0000313" key="4">
    <source>
        <dbReference type="Proteomes" id="UP000198809"/>
    </source>
</evidence>
<dbReference type="Proteomes" id="UP000683429">
    <property type="component" value="Chromosome"/>
</dbReference>
<gene>
    <name evidence="2" type="ORF">KP014_26140</name>
    <name evidence="3" type="ORF">SAMN04487895_10814</name>
</gene>
<dbReference type="STRING" id="1333845.SAMN04487895_10814"/>
<name>A0A1H8Q0S2_9BACL</name>
<feature type="transmembrane region" description="Helical" evidence="1">
    <location>
        <begin position="55"/>
        <end position="78"/>
    </location>
</feature>
<keyword evidence="5" id="KW-1185">Reference proteome</keyword>
<dbReference type="EMBL" id="FODH01000008">
    <property type="protein sequence ID" value="SEO47537.1"/>
    <property type="molecule type" value="Genomic_DNA"/>
</dbReference>
<dbReference type="RefSeq" id="WP_036605338.1">
    <property type="nucleotide sequence ID" value="NZ_CP076607.1"/>
</dbReference>
<feature type="transmembrane region" description="Helical" evidence="1">
    <location>
        <begin position="21"/>
        <end position="43"/>
    </location>
</feature>
<proteinExistence type="predicted"/>
<reference evidence="2 5" key="2">
    <citation type="submission" date="2021-06" db="EMBL/GenBank/DDBJ databases">
        <title>Whole genome sequence of Paenibacillus sophorae DSM23020 for comparative genomics.</title>
        <authorList>
            <person name="Kim M.-J."/>
            <person name="Lee G."/>
            <person name="Shin J.-H."/>
        </authorList>
    </citation>
    <scope>NUCLEOTIDE SEQUENCE [LARGE SCALE GENOMIC DNA]</scope>
    <source>
        <strain evidence="2 5">DSM 23020</strain>
    </source>
</reference>
<reference evidence="3 4" key="1">
    <citation type="submission" date="2016-10" db="EMBL/GenBank/DDBJ databases">
        <authorList>
            <person name="de Groot N.N."/>
        </authorList>
    </citation>
    <scope>NUCLEOTIDE SEQUENCE [LARGE SCALE GENOMIC DNA]</scope>
    <source>
        <strain evidence="3 4">CGMCC 1.10238</strain>
    </source>
</reference>
<protein>
    <submittedName>
        <fullName evidence="3">Uncharacterized protein</fullName>
    </submittedName>
</protein>
<keyword evidence="1" id="KW-0472">Membrane</keyword>
<keyword evidence="1" id="KW-1133">Transmembrane helix</keyword>
<evidence type="ECO:0000313" key="3">
    <source>
        <dbReference type="EMBL" id="SEO47537.1"/>
    </source>
</evidence>
<dbReference type="AlphaFoldDB" id="A0A1H8Q0S2"/>
<organism evidence="3 4">
    <name type="scientific">Paenibacillus sophorae</name>
    <dbReference type="NCBI Taxonomy" id="1333845"/>
    <lineage>
        <taxon>Bacteria</taxon>
        <taxon>Bacillati</taxon>
        <taxon>Bacillota</taxon>
        <taxon>Bacilli</taxon>
        <taxon>Bacillales</taxon>
        <taxon>Paenibacillaceae</taxon>
        <taxon>Paenibacillus</taxon>
    </lineage>
</organism>
<dbReference type="EMBL" id="CP076607">
    <property type="protein sequence ID" value="QWU15322.1"/>
    <property type="molecule type" value="Genomic_DNA"/>
</dbReference>
<keyword evidence="1" id="KW-0812">Transmembrane</keyword>